<evidence type="ECO:0000313" key="3">
    <source>
        <dbReference type="Proteomes" id="UP000806378"/>
    </source>
</evidence>
<dbReference type="Proteomes" id="UP000806378">
    <property type="component" value="Unassembled WGS sequence"/>
</dbReference>
<evidence type="ECO:0000313" key="2">
    <source>
        <dbReference type="EMBL" id="KAF7851613.1"/>
    </source>
</evidence>
<sequence length="88" mass="9023">MACNSELPVQVLVRNLLAGSGQRLGAADRTPGYDGGGDGRDGGSGDPSKNAADLSSPDANDELEPPMGLMDTTAEMESGSDILFILKQ</sequence>
<keyword evidence="3" id="KW-1185">Reference proteome</keyword>
<feature type="region of interest" description="Disordered" evidence="1">
    <location>
        <begin position="20"/>
        <end position="75"/>
    </location>
</feature>
<name>A0A8T0CVF9_CORYI</name>
<proteinExistence type="predicted"/>
<accession>A0A8T0CVF9</accession>
<dbReference type="AlphaFoldDB" id="A0A8T0CVF9"/>
<evidence type="ECO:0000256" key="1">
    <source>
        <dbReference type="SAM" id="MobiDB-lite"/>
    </source>
</evidence>
<comment type="caution">
    <text evidence="2">The sequence shown here is derived from an EMBL/GenBank/DDBJ whole genome shotgun (WGS) entry which is preliminary data.</text>
</comment>
<dbReference type="EMBL" id="MU089531">
    <property type="protein sequence ID" value="KAF7851613.1"/>
    <property type="molecule type" value="Genomic_DNA"/>
</dbReference>
<reference evidence="2" key="1">
    <citation type="submission" date="2020-05" db="EMBL/GenBank/DDBJ databases">
        <title>WGS assembly of Corymbia citriodora subspecies variegata.</title>
        <authorList>
            <person name="Barry K."/>
            <person name="Hundley H."/>
            <person name="Shu S."/>
            <person name="Jenkins J."/>
            <person name="Grimwood J."/>
            <person name="Baten A."/>
        </authorList>
    </citation>
    <scope>NUCLEOTIDE SEQUENCE</scope>
    <source>
        <strain evidence="2">CV2-018</strain>
    </source>
</reference>
<dbReference type="Gramene" id="rna-gnl|WGS:JABURB|Cocit.L3496.1">
    <property type="protein sequence ID" value="cds-KAF7851613.1"/>
    <property type="gene ID" value="gene-BT93_L3496"/>
</dbReference>
<protein>
    <submittedName>
        <fullName evidence="2">Uncharacterized protein</fullName>
    </submittedName>
</protein>
<organism evidence="2 3">
    <name type="scientific">Corymbia citriodora subsp. variegata</name>
    <dbReference type="NCBI Taxonomy" id="360336"/>
    <lineage>
        <taxon>Eukaryota</taxon>
        <taxon>Viridiplantae</taxon>
        <taxon>Streptophyta</taxon>
        <taxon>Embryophyta</taxon>
        <taxon>Tracheophyta</taxon>
        <taxon>Spermatophyta</taxon>
        <taxon>Magnoliopsida</taxon>
        <taxon>eudicotyledons</taxon>
        <taxon>Gunneridae</taxon>
        <taxon>Pentapetalae</taxon>
        <taxon>rosids</taxon>
        <taxon>malvids</taxon>
        <taxon>Myrtales</taxon>
        <taxon>Myrtaceae</taxon>
        <taxon>Myrtoideae</taxon>
        <taxon>Eucalypteae</taxon>
        <taxon>Corymbia</taxon>
    </lineage>
</organism>
<gene>
    <name evidence="2" type="ORF">BT93_L3496</name>
</gene>